<keyword evidence="2" id="KW-0614">Plasmid</keyword>
<dbReference type="EMBL" id="CP002193">
    <property type="protein sequence ID" value="AFD27423.1"/>
    <property type="molecule type" value="Genomic_DNA"/>
</dbReference>
<geneLocation type="plasmid" evidence="2 3">
    <name>P2</name>
</geneLocation>
<dbReference type="KEGG" id="dgo:DGo_PB0154"/>
<organism evidence="2 3">
    <name type="scientific">Deinococcus gobiensis (strain DSM 21396 / JCM 16679 / CGMCC 1.7299 / I-0)</name>
    <dbReference type="NCBI Taxonomy" id="745776"/>
    <lineage>
        <taxon>Bacteria</taxon>
        <taxon>Thermotogati</taxon>
        <taxon>Deinococcota</taxon>
        <taxon>Deinococci</taxon>
        <taxon>Deinococcales</taxon>
        <taxon>Deinococcaceae</taxon>
        <taxon>Deinococcus</taxon>
    </lineage>
</organism>
<evidence type="ECO:0000313" key="2">
    <source>
        <dbReference type="EMBL" id="AFD27423.1"/>
    </source>
</evidence>
<name>H8H1M6_DEIGI</name>
<evidence type="ECO:0000256" key="1">
    <source>
        <dbReference type="SAM" id="Phobius"/>
    </source>
</evidence>
<accession>H8H1M6</accession>
<keyword evidence="1" id="KW-0472">Membrane</keyword>
<reference evidence="2 3" key="1">
    <citation type="journal article" date="2012" name="PLoS ONE">
        <title>Genome sequence and transcriptome analysis of the radioresistant bacterium Deinococcus gobiensis: insights into the extreme environmental adaptations.</title>
        <authorList>
            <person name="Yuan M."/>
            <person name="Chen M."/>
            <person name="Zhang W."/>
            <person name="Lu W."/>
            <person name="Wang J."/>
            <person name="Yang M."/>
            <person name="Zhao P."/>
            <person name="Tang R."/>
            <person name="Li X."/>
            <person name="Hao Y."/>
            <person name="Zhou Z."/>
            <person name="Zhan Y."/>
            <person name="Yu H."/>
            <person name="Teng C."/>
            <person name="Yan Y."/>
            <person name="Ping S."/>
            <person name="Wang Y."/>
            <person name="Lin M."/>
        </authorList>
    </citation>
    <scope>NUCLEOTIDE SEQUENCE [LARGE SCALE GENOMIC DNA]</scope>
    <source>
        <strain evidence="3">DSM 21396 / JCM 16679 / CGMCC 1.7299 / I-0</strain>
        <plasmid evidence="2">P2</plasmid>
    </source>
</reference>
<proteinExistence type="predicted"/>
<keyword evidence="1" id="KW-0812">Transmembrane</keyword>
<protein>
    <submittedName>
        <fullName evidence="2">Uncharacterized protein</fullName>
    </submittedName>
</protein>
<dbReference type="HOGENOM" id="CLU_3250383_0_0_0"/>
<gene>
    <name evidence="2" type="ordered locus">DGo_PB0154</name>
</gene>
<dbReference type="Proteomes" id="UP000007575">
    <property type="component" value="Plasmid P2"/>
</dbReference>
<evidence type="ECO:0000313" key="3">
    <source>
        <dbReference type="Proteomes" id="UP000007575"/>
    </source>
</evidence>
<sequence>MAFLNQRRVPLVLTQDFSLMPMIQVAFILLPSLTRMGILYDG</sequence>
<keyword evidence="3" id="KW-1185">Reference proteome</keyword>
<feature type="transmembrane region" description="Helical" evidence="1">
    <location>
        <begin position="20"/>
        <end position="40"/>
    </location>
</feature>
<keyword evidence="1" id="KW-1133">Transmembrane helix</keyword>
<dbReference type="AlphaFoldDB" id="H8H1M6"/>